<evidence type="ECO:0000313" key="2">
    <source>
        <dbReference type="EMBL" id="THG99086.1"/>
    </source>
</evidence>
<name>A0A4S4KLY2_9AGAM</name>
<reference evidence="2 3" key="1">
    <citation type="submission" date="2019-02" db="EMBL/GenBank/DDBJ databases">
        <title>Genome sequencing of the rare red list fungi Phellinidium pouzarii.</title>
        <authorList>
            <person name="Buettner E."/>
            <person name="Kellner H."/>
        </authorList>
    </citation>
    <scope>NUCLEOTIDE SEQUENCE [LARGE SCALE GENOMIC DNA]</scope>
    <source>
        <strain evidence="2 3">DSM 108285</strain>
    </source>
</reference>
<dbReference type="GO" id="GO:0019563">
    <property type="term" value="P:glycerol catabolic process"/>
    <property type="evidence" value="ECO:0007669"/>
    <property type="project" value="TreeGrafter"/>
</dbReference>
<keyword evidence="3" id="KW-1185">Reference proteome</keyword>
<dbReference type="OrthoDB" id="1724672at2759"/>
<feature type="domain" description="DhaK" evidence="1">
    <location>
        <begin position="9"/>
        <end position="199"/>
    </location>
</feature>
<proteinExistence type="predicted"/>
<comment type="caution">
    <text evidence="2">The sequence shown here is derived from an EMBL/GenBank/DDBJ whole genome shotgun (WGS) entry which is preliminary data.</text>
</comment>
<dbReference type="PANTHER" id="PTHR28629">
    <property type="entry name" value="TRIOKINASE/FMN CYCLASE"/>
    <property type="match status" value="1"/>
</dbReference>
<dbReference type="SUPFAM" id="SSF82549">
    <property type="entry name" value="DAK1/DegV-like"/>
    <property type="match status" value="1"/>
</dbReference>
<dbReference type="GO" id="GO:0005829">
    <property type="term" value="C:cytosol"/>
    <property type="evidence" value="ECO:0007669"/>
    <property type="project" value="TreeGrafter"/>
</dbReference>
<gene>
    <name evidence="2" type="ORF">EW145_g7326</name>
</gene>
<dbReference type="EMBL" id="SGPK01000701">
    <property type="protein sequence ID" value="THG99086.1"/>
    <property type="molecule type" value="Genomic_DNA"/>
</dbReference>
<dbReference type="GO" id="GO:0004371">
    <property type="term" value="F:glycerone kinase activity"/>
    <property type="evidence" value="ECO:0007669"/>
    <property type="project" value="InterPro"/>
</dbReference>
<sequence>MSSQHVFDSPDGLVLKALRGAVALNPALRLHAPSKSVYIHSSPSQHSNAHPRPRVALVSGGGAGHEPAHASYTGNGMLTVSVSGDIFASPAATQITTAIRLAAAIRKTSDVLLVVNNYTGDRLNFGLAAERVRGAGGEGLRLATVAVADDVALCDRPSLVGARGLAGNILVCKILGAAADSASGIDGAPLSLAVLKRLG</sequence>
<organism evidence="2 3">
    <name type="scientific">Phellinidium pouzarii</name>
    <dbReference type="NCBI Taxonomy" id="167371"/>
    <lineage>
        <taxon>Eukaryota</taxon>
        <taxon>Fungi</taxon>
        <taxon>Dikarya</taxon>
        <taxon>Basidiomycota</taxon>
        <taxon>Agaricomycotina</taxon>
        <taxon>Agaricomycetes</taxon>
        <taxon>Hymenochaetales</taxon>
        <taxon>Hymenochaetaceae</taxon>
        <taxon>Phellinidium</taxon>
    </lineage>
</organism>
<feature type="non-terminal residue" evidence="2">
    <location>
        <position position="199"/>
    </location>
</feature>
<evidence type="ECO:0000313" key="3">
    <source>
        <dbReference type="Proteomes" id="UP000308199"/>
    </source>
</evidence>
<dbReference type="PROSITE" id="PS51481">
    <property type="entry name" value="DHAK"/>
    <property type="match status" value="1"/>
</dbReference>
<dbReference type="PANTHER" id="PTHR28629:SF14">
    <property type="entry name" value="DIHYDROXYACETONE KINASE 1"/>
    <property type="match status" value="1"/>
</dbReference>
<dbReference type="Proteomes" id="UP000308199">
    <property type="component" value="Unassembled WGS sequence"/>
</dbReference>
<evidence type="ECO:0000259" key="1">
    <source>
        <dbReference type="PROSITE" id="PS51481"/>
    </source>
</evidence>
<accession>A0A4S4KLY2</accession>
<dbReference type="AlphaFoldDB" id="A0A4S4KLY2"/>
<dbReference type="InterPro" id="IPR050861">
    <property type="entry name" value="Dihydroxyacetone_Kinase"/>
</dbReference>
<protein>
    <recommendedName>
        <fullName evidence="1">DhaK domain-containing protein</fullName>
    </recommendedName>
</protein>
<dbReference type="FunFam" id="3.40.50.10440:FF:000001">
    <property type="entry name" value="Dihydroxyacetone kinase, DhaK subunit"/>
    <property type="match status" value="1"/>
</dbReference>
<dbReference type="Gene3D" id="3.40.50.10440">
    <property type="entry name" value="Dihydroxyacetone kinase, domain 1"/>
    <property type="match status" value="1"/>
</dbReference>
<dbReference type="Pfam" id="PF02733">
    <property type="entry name" value="Dak1"/>
    <property type="match status" value="1"/>
</dbReference>
<dbReference type="InterPro" id="IPR004006">
    <property type="entry name" value="DhaK_dom"/>
</dbReference>